<dbReference type="PANTHER" id="PTHR42791">
    <property type="entry name" value="GNAT FAMILY ACETYLTRANSFERASE"/>
    <property type="match status" value="1"/>
</dbReference>
<dbReference type="PANTHER" id="PTHR42791:SF1">
    <property type="entry name" value="N-ACETYLTRANSFERASE DOMAIN-CONTAINING PROTEIN"/>
    <property type="match status" value="1"/>
</dbReference>
<keyword evidence="2" id="KW-0012">Acyltransferase</keyword>
<dbReference type="GO" id="GO:0016746">
    <property type="term" value="F:acyltransferase activity"/>
    <property type="evidence" value="ECO:0007669"/>
    <property type="project" value="UniProtKB-KW"/>
</dbReference>
<keyword evidence="2" id="KW-0808">Transferase</keyword>
<accession>A0ABW3EQQ9</accession>
<dbReference type="EMBL" id="JBHTJA010000031">
    <property type="protein sequence ID" value="MFD0902125.1"/>
    <property type="molecule type" value="Genomic_DNA"/>
</dbReference>
<dbReference type="CDD" id="cd04301">
    <property type="entry name" value="NAT_SF"/>
    <property type="match status" value="1"/>
</dbReference>
<dbReference type="Proteomes" id="UP001596972">
    <property type="component" value="Unassembled WGS sequence"/>
</dbReference>
<gene>
    <name evidence="2" type="ORF">ACFQ11_17120</name>
</gene>
<sequence>MGTAVRTATEDDIAKLAVMLGRAFQDDPVARFIEPDDDRRRRVLPRIYAMQLRGFFIGQGATEVIVLDGTVKAGALWNPPGRWRTPAPTQIRQFPTVLRLAGRNIGRLVSVFGAVEKAHPAEPHWYLAELGTAPDSQRTGLGRLLLNSRLARCDVAGEPAYLETPEVNVPYYERFGFQVKGEISIPRGGPTVYPMWRPAGGA</sequence>
<feature type="domain" description="N-acetyltransferase" evidence="1">
    <location>
        <begin position="3"/>
        <end position="200"/>
    </location>
</feature>
<keyword evidence="3" id="KW-1185">Reference proteome</keyword>
<dbReference type="PROSITE" id="PS51186">
    <property type="entry name" value="GNAT"/>
    <property type="match status" value="1"/>
</dbReference>
<comment type="caution">
    <text evidence="2">The sequence shown here is derived from an EMBL/GenBank/DDBJ whole genome shotgun (WGS) entry which is preliminary data.</text>
</comment>
<dbReference type="RefSeq" id="WP_378299607.1">
    <property type="nucleotide sequence ID" value="NZ_JBHTJA010000031.1"/>
</dbReference>
<evidence type="ECO:0000313" key="3">
    <source>
        <dbReference type="Proteomes" id="UP001596972"/>
    </source>
</evidence>
<protein>
    <submittedName>
        <fullName evidence="2">GNAT family N-acetyltransferase</fullName>
        <ecNumber evidence="2">2.3.-.-</ecNumber>
    </submittedName>
</protein>
<dbReference type="Gene3D" id="3.40.630.30">
    <property type="match status" value="1"/>
</dbReference>
<dbReference type="InterPro" id="IPR016181">
    <property type="entry name" value="Acyl_CoA_acyltransferase"/>
</dbReference>
<dbReference type="EC" id="2.3.-.-" evidence="2"/>
<proteinExistence type="predicted"/>
<organism evidence="2 3">
    <name type="scientific">Actinomadura sediminis</name>
    <dbReference type="NCBI Taxonomy" id="1038904"/>
    <lineage>
        <taxon>Bacteria</taxon>
        <taxon>Bacillati</taxon>
        <taxon>Actinomycetota</taxon>
        <taxon>Actinomycetes</taxon>
        <taxon>Streptosporangiales</taxon>
        <taxon>Thermomonosporaceae</taxon>
        <taxon>Actinomadura</taxon>
    </lineage>
</organism>
<name>A0ABW3EQQ9_9ACTN</name>
<dbReference type="InterPro" id="IPR052523">
    <property type="entry name" value="Trichothecene_AcTrans"/>
</dbReference>
<dbReference type="Pfam" id="PF00583">
    <property type="entry name" value="Acetyltransf_1"/>
    <property type="match status" value="1"/>
</dbReference>
<evidence type="ECO:0000259" key="1">
    <source>
        <dbReference type="PROSITE" id="PS51186"/>
    </source>
</evidence>
<dbReference type="InterPro" id="IPR000182">
    <property type="entry name" value="GNAT_dom"/>
</dbReference>
<reference evidence="3" key="1">
    <citation type="journal article" date="2019" name="Int. J. Syst. Evol. Microbiol.">
        <title>The Global Catalogue of Microorganisms (GCM) 10K type strain sequencing project: providing services to taxonomists for standard genome sequencing and annotation.</title>
        <authorList>
            <consortium name="The Broad Institute Genomics Platform"/>
            <consortium name="The Broad Institute Genome Sequencing Center for Infectious Disease"/>
            <person name="Wu L."/>
            <person name="Ma J."/>
        </authorList>
    </citation>
    <scope>NUCLEOTIDE SEQUENCE [LARGE SCALE GENOMIC DNA]</scope>
    <source>
        <strain evidence="3">JCM 31202</strain>
    </source>
</reference>
<dbReference type="SUPFAM" id="SSF55729">
    <property type="entry name" value="Acyl-CoA N-acyltransferases (Nat)"/>
    <property type="match status" value="1"/>
</dbReference>
<evidence type="ECO:0000313" key="2">
    <source>
        <dbReference type="EMBL" id="MFD0902125.1"/>
    </source>
</evidence>